<dbReference type="EMBL" id="RRAZ01000019">
    <property type="protein sequence ID" value="RRH73211.1"/>
    <property type="molecule type" value="Genomic_DNA"/>
</dbReference>
<organism evidence="1 2">
    <name type="scientific">Falsigemmobacter faecalis</name>
    <dbReference type="NCBI Taxonomy" id="2488730"/>
    <lineage>
        <taxon>Bacteria</taxon>
        <taxon>Pseudomonadati</taxon>
        <taxon>Pseudomonadota</taxon>
        <taxon>Alphaproteobacteria</taxon>
        <taxon>Rhodobacterales</taxon>
        <taxon>Paracoccaceae</taxon>
        <taxon>Falsigemmobacter</taxon>
    </lineage>
</organism>
<keyword evidence="2" id="KW-1185">Reference proteome</keyword>
<dbReference type="RefSeq" id="WP_124965501.1">
    <property type="nucleotide sequence ID" value="NZ_RRAZ01000019.1"/>
</dbReference>
<reference evidence="1 2" key="1">
    <citation type="submission" date="2018-11" db="EMBL/GenBank/DDBJ databases">
        <title>Gemmobacter sp. nov., YIM 102744-1 draft genome.</title>
        <authorList>
            <person name="Li G."/>
            <person name="Jiang Y."/>
        </authorList>
    </citation>
    <scope>NUCLEOTIDE SEQUENCE [LARGE SCALE GENOMIC DNA]</scope>
    <source>
        <strain evidence="1 2">YIM 102744-1</strain>
    </source>
</reference>
<comment type="caution">
    <text evidence="1">The sequence shown here is derived from an EMBL/GenBank/DDBJ whole genome shotgun (WGS) entry which is preliminary data.</text>
</comment>
<gene>
    <name evidence="1" type="ORF">EG244_13405</name>
</gene>
<sequence length="178" mass="19852">MIAWQLAADLTALGQYVCGPFTTLEAASAFDGPLDGAIVDIGIGSERSFAFASRLLEQGVAVVFYSGSAGEPLAGGLERVPRCAKPAPTSQLLETLRRQQAGRRQRRMRVLQRLPAWRHMARDICGDYKLADHILELAMERAIRHYETSPPEAGEDPDQWLRQEVSALFGDWRRQRMV</sequence>
<evidence type="ECO:0000313" key="1">
    <source>
        <dbReference type="EMBL" id="RRH73211.1"/>
    </source>
</evidence>
<evidence type="ECO:0000313" key="2">
    <source>
        <dbReference type="Proteomes" id="UP000282125"/>
    </source>
</evidence>
<accession>A0A3P3DG30</accession>
<protein>
    <submittedName>
        <fullName evidence="1">Uncharacterized protein</fullName>
    </submittedName>
</protein>
<dbReference type="OrthoDB" id="582170at2"/>
<dbReference type="Gene3D" id="3.40.50.2300">
    <property type="match status" value="1"/>
</dbReference>
<name>A0A3P3DG30_9RHOB</name>
<dbReference type="Proteomes" id="UP000282125">
    <property type="component" value="Unassembled WGS sequence"/>
</dbReference>
<dbReference type="AlphaFoldDB" id="A0A3P3DG30"/>
<proteinExistence type="predicted"/>